<keyword evidence="6" id="KW-1185">Reference proteome</keyword>
<protein>
    <submittedName>
        <fullName evidence="5">SDR family NAD(P)-dependent oxidoreductase</fullName>
    </submittedName>
</protein>
<dbReference type="PRINTS" id="PR00080">
    <property type="entry name" value="SDRFAMILY"/>
</dbReference>
<dbReference type="InterPro" id="IPR002347">
    <property type="entry name" value="SDR_fam"/>
</dbReference>
<organism evidence="5 6">
    <name type="scientific">Qipengyuania atrilutea</name>
    <dbReference type="NCBI Taxonomy" id="2744473"/>
    <lineage>
        <taxon>Bacteria</taxon>
        <taxon>Pseudomonadati</taxon>
        <taxon>Pseudomonadota</taxon>
        <taxon>Alphaproteobacteria</taxon>
        <taxon>Sphingomonadales</taxon>
        <taxon>Erythrobacteraceae</taxon>
        <taxon>Qipengyuania</taxon>
    </lineage>
</organism>
<sequence length="273" mass="29254">MSFYGKTVWITGASSGIGAALAREWAGRGAKLILSGRDRTRLQDVAAKLDTEKLRLPFDVTEEEALAEATTKATEWQKGGVDIFVANAGISQRSLAAETDMKVFREIIEVDLMAQIAATQALLPHMLERKSGKLVFISSIAGKVGVPMRTAYCAAKHGLIGYADALRAELSVAGIDVHVVAPGSVSTNVARNALEGNGKTRGRSDKAIDEGIAPDDAAKRIVDAIELNQREIIVAEGMEEAMGEARRTPDQLFDQIARLVSDGYAEKMKEGAK</sequence>
<dbReference type="EMBL" id="JABWGV010000004">
    <property type="protein sequence ID" value="NVD45622.1"/>
    <property type="molecule type" value="Genomic_DNA"/>
</dbReference>
<dbReference type="PANTHER" id="PTHR44196:SF1">
    <property type="entry name" value="DEHYDROGENASE_REDUCTASE SDR FAMILY MEMBER 7B"/>
    <property type="match status" value="1"/>
</dbReference>
<dbReference type="PANTHER" id="PTHR44196">
    <property type="entry name" value="DEHYDROGENASE/REDUCTASE SDR FAMILY MEMBER 7B"/>
    <property type="match status" value="1"/>
</dbReference>
<dbReference type="RefSeq" id="WP_176267931.1">
    <property type="nucleotide sequence ID" value="NZ_JABWGV010000004.1"/>
</dbReference>
<keyword evidence="2" id="KW-0560">Oxidoreductase</keyword>
<evidence type="ECO:0000256" key="1">
    <source>
        <dbReference type="ARBA" id="ARBA00006484"/>
    </source>
</evidence>
<evidence type="ECO:0000256" key="3">
    <source>
        <dbReference type="RuleBase" id="RU000363"/>
    </source>
</evidence>
<dbReference type="GO" id="GO:0016020">
    <property type="term" value="C:membrane"/>
    <property type="evidence" value="ECO:0007669"/>
    <property type="project" value="TreeGrafter"/>
</dbReference>
<reference evidence="5 6" key="1">
    <citation type="submission" date="2020-06" db="EMBL/GenBank/DDBJ databases">
        <title>Altererythrobacter sp. HHU K3-1.</title>
        <authorList>
            <person name="Zhang D."/>
            <person name="Xue H."/>
        </authorList>
    </citation>
    <scope>NUCLEOTIDE SEQUENCE [LARGE SCALE GENOMIC DNA]</scope>
    <source>
        <strain evidence="5 6">HHU K3-1</strain>
    </source>
</reference>
<dbReference type="Pfam" id="PF00106">
    <property type="entry name" value="adh_short"/>
    <property type="match status" value="1"/>
</dbReference>
<evidence type="ECO:0000256" key="2">
    <source>
        <dbReference type="ARBA" id="ARBA00023002"/>
    </source>
</evidence>
<feature type="domain" description="Ketoreductase" evidence="4">
    <location>
        <begin position="6"/>
        <end position="178"/>
    </location>
</feature>
<dbReference type="InterPro" id="IPR036291">
    <property type="entry name" value="NAD(P)-bd_dom_sf"/>
</dbReference>
<dbReference type="Proteomes" id="UP000561438">
    <property type="component" value="Unassembled WGS sequence"/>
</dbReference>
<accession>A0A850H628</accession>
<comment type="caution">
    <text evidence="5">The sequence shown here is derived from an EMBL/GenBank/DDBJ whole genome shotgun (WGS) entry which is preliminary data.</text>
</comment>
<evidence type="ECO:0000313" key="5">
    <source>
        <dbReference type="EMBL" id="NVD45622.1"/>
    </source>
</evidence>
<gene>
    <name evidence="5" type="ORF">HUV48_11445</name>
</gene>
<dbReference type="PROSITE" id="PS00061">
    <property type="entry name" value="ADH_SHORT"/>
    <property type="match status" value="1"/>
</dbReference>
<proteinExistence type="inferred from homology"/>
<dbReference type="Gene3D" id="3.40.50.720">
    <property type="entry name" value="NAD(P)-binding Rossmann-like Domain"/>
    <property type="match status" value="1"/>
</dbReference>
<dbReference type="InterPro" id="IPR057326">
    <property type="entry name" value="KR_dom"/>
</dbReference>
<evidence type="ECO:0000313" key="6">
    <source>
        <dbReference type="Proteomes" id="UP000561438"/>
    </source>
</evidence>
<name>A0A850H628_9SPHN</name>
<dbReference type="GO" id="GO:0016491">
    <property type="term" value="F:oxidoreductase activity"/>
    <property type="evidence" value="ECO:0007669"/>
    <property type="project" value="UniProtKB-KW"/>
</dbReference>
<comment type="similarity">
    <text evidence="1 3">Belongs to the short-chain dehydrogenases/reductases (SDR) family.</text>
</comment>
<evidence type="ECO:0000259" key="4">
    <source>
        <dbReference type="SMART" id="SM00822"/>
    </source>
</evidence>
<dbReference type="AlphaFoldDB" id="A0A850H628"/>
<dbReference type="SMART" id="SM00822">
    <property type="entry name" value="PKS_KR"/>
    <property type="match status" value="1"/>
</dbReference>
<dbReference type="InterPro" id="IPR020904">
    <property type="entry name" value="Sc_DH/Rdtase_CS"/>
</dbReference>
<dbReference type="PRINTS" id="PR00081">
    <property type="entry name" value="GDHRDH"/>
</dbReference>
<dbReference type="SUPFAM" id="SSF51735">
    <property type="entry name" value="NAD(P)-binding Rossmann-fold domains"/>
    <property type="match status" value="1"/>
</dbReference>